<name>A0A931F2N6_9ACTN</name>
<dbReference type="SUPFAM" id="SSF51905">
    <property type="entry name" value="FAD/NAD(P)-binding domain"/>
    <property type="match status" value="1"/>
</dbReference>
<gene>
    <name evidence="2" type="ORF">ITP53_26640</name>
</gene>
<proteinExistence type="predicted"/>
<dbReference type="InterPro" id="IPR036188">
    <property type="entry name" value="FAD/NAD-bd_sf"/>
</dbReference>
<evidence type="ECO:0000313" key="2">
    <source>
        <dbReference type="EMBL" id="MBF8189246.1"/>
    </source>
</evidence>
<protein>
    <submittedName>
        <fullName evidence="2">FAD-dependent oxidoreductase</fullName>
    </submittedName>
</protein>
<comment type="caution">
    <text evidence="2">The sequence shown here is derived from an EMBL/GenBank/DDBJ whole genome shotgun (WGS) entry which is preliminary data.</text>
</comment>
<evidence type="ECO:0000313" key="3">
    <source>
        <dbReference type="Proteomes" id="UP000605361"/>
    </source>
</evidence>
<dbReference type="PANTHER" id="PTHR42716:SF1">
    <property type="entry name" value="SLL0471 PROTEIN"/>
    <property type="match status" value="1"/>
</dbReference>
<sequence length="543" mass="59528">MQQDGTTLESRITDVDLAIIGGGVGGVAAALAALRHGLRVVLTEEGDRIGGQFTSQGVPPDEHRWIEQFGCTASYRRYRSAVRDHYRTWYPLTVAARSEPHLNPGLGRVGALCHEPRVSGAVLRAMIDPYLSSGRLRILLGALPVAAETDGDRVRSVTVDRGDAGLVHVVSPYYLDATELGDVLPLAGAEHVTGFESRHETGEPSAPEVAQPGNMQAFSWVFAVDHREGEDHVIDRPANYDHWRAYRPGYWPGPQVGLTAPDPRTREPLTRTFTPNIRSGPVLADQSEDPGDRELWEFRRAVAREQYEPGFVTSDVTLVNWPMIDYVAGPIIGVSEEEKARHLAGARELSASMLYWLQTEAPRPDGGRGWPGLRLRPDVMDTVDGFAAAPYIRESRRIKAEYTVVEQDLSLAVRGTAGAVSYDDSVGIGMYRIDLHPSTGGDNYIDVASSPFQIPLGALLPVRMRNLLPAGKNIGTTHITNGCYRLHPVEWNIGEAAGSLVAYCLGETVEPHDVRRKEGHLRAFQSALKADGVELAWPEIRGY</sequence>
<dbReference type="InterPro" id="IPR005288">
    <property type="entry name" value="NadB"/>
</dbReference>
<accession>A0A931F2N6</accession>
<dbReference type="GO" id="GO:0008734">
    <property type="term" value="F:L-aspartate oxidase activity"/>
    <property type="evidence" value="ECO:0007669"/>
    <property type="project" value="InterPro"/>
</dbReference>
<dbReference type="PANTHER" id="PTHR42716">
    <property type="entry name" value="L-ASPARTATE OXIDASE"/>
    <property type="match status" value="1"/>
</dbReference>
<dbReference type="GO" id="GO:0009435">
    <property type="term" value="P:NAD+ biosynthetic process"/>
    <property type="evidence" value="ECO:0007669"/>
    <property type="project" value="InterPro"/>
</dbReference>
<dbReference type="EMBL" id="JADOGI010000086">
    <property type="protein sequence ID" value="MBF8189246.1"/>
    <property type="molecule type" value="Genomic_DNA"/>
</dbReference>
<dbReference type="AlphaFoldDB" id="A0A931F2N6"/>
<dbReference type="Gene3D" id="3.50.50.60">
    <property type="entry name" value="FAD/NAD(P)-binding domain"/>
    <property type="match status" value="1"/>
</dbReference>
<reference evidence="2" key="1">
    <citation type="submission" date="2020-11" db="EMBL/GenBank/DDBJ databases">
        <title>Whole-genome analyses of Nonomuraea sp. K274.</title>
        <authorList>
            <person name="Veyisoglu A."/>
        </authorList>
    </citation>
    <scope>NUCLEOTIDE SEQUENCE</scope>
    <source>
        <strain evidence="2">K274</strain>
    </source>
</reference>
<organism evidence="2 3">
    <name type="scientific">Nonomuraea cypriaca</name>
    <dbReference type="NCBI Taxonomy" id="1187855"/>
    <lineage>
        <taxon>Bacteria</taxon>
        <taxon>Bacillati</taxon>
        <taxon>Actinomycetota</taxon>
        <taxon>Actinomycetes</taxon>
        <taxon>Streptosporangiales</taxon>
        <taxon>Streptosporangiaceae</taxon>
        <taxon>Nonomuraea</taxon>
    </lineage>
</organism>
<keyword evidence="3" id="KW-1185">Reference proteome</keyword>
<dbReference type="Proteomes" id="UP000605361">
    <property type="component" value="Unassembled WGS sequence"/>
</dbReference>
<dbReference type="Pfam" id="PF12831">
    <property type="entry name" value="FAD_oxidored"/>
    <property type="match status" value="1"/>
</dbReference>
<evidence type="ECO:0000256" key="1">
    <source>
        <dbReference type="SAM" id="MobiDB-lite"/>
    </source>
</evidence>
<feature type="region of interest" description="Disordered" evidence="1">
    <location>
        <begin position="271"/>
        <end position="290"/>
    </location>
</feature>